<dbReference type="Proteomes" id="UP001412067">
    <property type="component" value="Unassembled WGS sequence"/>
</dbReference>
<reference evidence="3 4" key="1">
    <citation type="journal article" date="2022" name="Nat. Plants">
        <title>Genomes of leafy and leafless Platanthera orchids illuminate the evolution of mycoheterotrophy.</title>
        <authorList>
            <person name="Li M.H."/>
            <person name="Liu K.W."/>
            <person name="Li Z."/>
            <person name="Lu H.C."/>
            <person name="Ye Q.L."/>
            <person name="Zhang D."/>
            <person name="Wang J.Y."/>
            <person name="Li Y.F."/>
            <person name="Zhong Z.M."/>
            <person name="Liu X."/>
            <person name="Yu X."/>
            <person name="Liu D.K."/>
            <person name="Tu X.D."/>
            <person name="Liu B."/>
            <person name="Hao Y."/>
            <person name="Liao X.Y."/>
            <person name="Jiang Y.T."/>
            <person name="Sun W.H."/>
            <person name="Chen J."/>
            <person name="Chen Y.Q."/>
            <person name="Ai Y."/>
            <person name="Zhai J.W."/>
            <person name="Wu S.S."/>
            <person name="Zhou Z."/>
            <person name="Hsiao Y.Y."/>
            <person name="Wu W.L."/>
            <person name="Chen Y.Y."/>
            <person name="Lin Y.F."/>
            <person name="Hsu J.L."/>
            <person name="Li C.Y."/>
            <person name="Wang Z.W."/>
            <person name="Zhao X."/>
            <person name="Zhong W.Y."/>
            <person name="Ma X.K."/>
            <person name="Ma L."/>
            <person name="Huang J."/>
            <person name="Chen G.Z."/>
            <person name="Huang M.Z."/>
            <person name="Huang L."/>
            <person name="Peng D.H."/>
            <person name="Luo Y.B."/>
            <person name="Zou S.Q."/>
            <person name="Chen S.P."/>
            <person name="Lan S."/>
            <person name="Tsai W.C."/>
            <person name="Van de Peer Y."/>
            <person name="Liu Z.J."/>
        </authorList>
    </citation>
    <scope>NUCLEOTIDE SEQUENCE [LARGE SCALE GENOMIC DNA]</scope>
    <source>
        <strain evidence="3">Lor288</strain>
    </source>
</reference>
<name>A0ABR2LJP9_9ASPA</name>
<feature type="transmembrane region" description="Helical" evidence="1">
    <location>
        <begin position="134"/>
        <end position="154"/>
    </location>
</feature>
<feature type="chain" id="PRO_5045563079" evidence="2">
    <location>
        <begin position="28"/>
        <end position="505"/>
    </location>
</feature>
<keyword evidence="4" id="KW-1185">Reference proteome</keyword>
<evidence type="ECO:0000313" key="4">
    <source>
        <dbReference type="Proteomes" id="UP001412067"/>
    </source>
</evidence>
<keyword evidence="1" id="KW-0472">Membrane</keyword>
<evidence type="ECO:0000313" key="3">
    <source>
        <dbReference type="EMBL" id="KAK8941792.1"/>
    </source>
</evidence>
<protein>
    <submittedName>
        <fullName evidence="3">Uncharacterized protein</fullName>
    </submittedName>
</protein>
<dbReference type="InterPro" id="IPR040283">
    <property type="entry name" value="DDB_G0292058-like"/>
</dbReference>
<dbReference type="PANTHER" id="PTHR31414:SF18">
    <property type="entry name" value="TRANSMEMBRANE PROTEIN-RELATED"/>
    <property type="match status" value="1"/>
</dbReference>
<feature type="transmembrane region" description="Helical" evidence="1">
    <location>
        <begin position="89"/>
        <end position="113"/>
    </location>
</feature>
<keyword evidence="2" id="KW-0732">Signal</keyword>
<sequence>MRQWKGGGEGIIAVLLCVLVMVADGYGEEGILFHDEQGKISRDDGNISESVLTRTTERVDPLEHFKKYNGGFNITNKNYWSSTIFTGKFGYIIAVAWLISGLIYSTVLIISYISFYIEGRNENERAICFKSYNWSLLIAALFTFLAIVASVVALKGSTGFHSRAVAIENLAVEATNNASGTINTVTESVEILQNDTQLSKNINGSSNLQLTTKKLNDEASNIQMKAERIMHKVTNGSNILNAVTIITVTLNLVVIILLLASVPFRLRQIFCLLLILCWLLTVLLWAYFGLYYFFANFAGDACIALDEYWRNPGNSTLNTIVPCHDHGSAETILHDVGQQVYDLIQQVNSNITSLKLSLSELEYICNPFSGPPDFHYHPENCSSGTIRVGDIPKVIQRFACLGSSSGACKPGEFIPASIYSKLRLYAGSMQDILDSYPGMKSLVDCQLLKDAFSVVLFNHCKPLNRYVLMAWASLAALSTISMLLLLLLLYASAHQKISEAIFEAC</sequence>
<accession>A0ABR2LJP9</accession>
<dbReference type="PANTHER" id="PTHR31414">
    <property type="entry name" value="TRANSMEMBRANE PROTEIN DDB_G0292058"/>
    <property type="match status" value="1"/>
</dbReference>
<keyword evidence="1" id="KW-0812">Transmembrane</keyword>
<dbReference type="EMBL" id="JBBWWR010000019">
    <property type="protein sequence ID" value="KAK8941792.1"/>
    <property type="molecule type" value="Genomic_DNA"/>
</dbReference>
<keyword evidence="1" id="KW-1133">Transmembrane helix</keyword>
<evidence type="ECO:0000256" key="1">
    <source>
        <dbReference type="SAM" id="Phobius"/>
    </source>
</evidence>
<gene>
    <name evidence="3" type="ORF">KSP40_PGU004697</name>
</gene>
<feature type="transmembrane region" description="Helical" evidence="1">
    <location>
        <begin position="239"/>
        <end position="262"/>
    </location>
</feature>
<feature type="signal peptide" evidence="2">
    <location>
        <begin position="1"/>
        <end position="27"/>
    </location>
</feature>
<comment type="caution">
    <text evidence="3">The sequence shown here is derived from an EMBL/GenBank/DDBJ whole genome shotgun (WGS) entry which is preliminary data.</text>
</comment>
<feature type="transmembrane region" description="Helical" evidence="1">
    <location>
        <begin position="466"/>
        <end position="491"/>
    </location>
</feature>
<feature type="transmembrane region" description="Helical" evidence="1">
    <location>
        <begin position="269"/>
        <end position="294"/>
    </location>
</feature>
<proteinExistence type="predicted"/>
<organism evidence="3 4">
    <name type="scientific">Platanthera guangdongensis</name>
    <dbReference type="NCBI Taxonomy" id="2320717"/>
    <lineage>
        <taxon>Eukaryota</taxon>
        <taxon>Viridiplantae</taxon>
        <taxon>Streptophyta</taxon>
        <taxon>Embryophyta</taxon>
        <taxon>Tracheophyta</taxon>
        <taxon>Spermatophyta</taxon>
        <taxon>Magnoliopsida</taxon>
        <taxon>Liliopsida</taxon>
        <taxon>Asparagales</taxon>
        <taxon>Orchidaceae</taxon>
        <taxon>Orchidoideae</taxon>
        <taxon>Orchideae</taxon>
        <taxon>Orchidinae</taxon>
        <taxon>Platanthera</taxon>
    </lineage>
</organism>
<evidence type="ECO:0000256" key="2">
    <source>
        <dbReference type="SAM" id="SignalP"/>
    </source>
</evidence>